<comment type="subcellular location">
    <subcellularLocation>
        <location evidence="1">Mitochondrion</location>
    </subcellularLocation>
</comment>
<dbReference type="CDD" id="cd00866">
    <property type="entry name" value="PEBP_euk"/>
    <property type="match status" value="1"/>
</dbReference>
<proteinExistence type="inferred from homology"/>
<dbReference type="Ensembl" id="ENSLLET00000050946.1">
    <property type="protein sequence ID" value="ENSLLEP00000049032.1"/>
    <property type="gene ID" value="ENSLLEG00000030870.1"/>
</dbReference>
<evidence type="ECO:0000256" key="4">
    <source>
        <dbReference type="ARBA" id="ARBA00023054"/>
    </source>
</evidence>
<dbReference type="OrthoDB" id="2153661at2759"/>
<evidence type="ECO:0000256" key="1">
    <source>
        <dbReference type="ARBA" id="ARBA00004173"/>
    </source>
</evidence>
<evidence type="ECO:0000256" key="2">
    <source>
        <dbReference type="ARBA" id="ARBA00022946"/>
    </source>
</evidence>
<organism evidence="10 11">
    <name type="scientific">Leptobrachium leishanense</name>
    <name type="common">Leishan spiny toad</name>
    <dbReference type="NCBI Taxonomy" id="445787"/>
    <lineage>
        <taxon>Eukaryota</taxon>
        <taxon>Metazoa</taxon>
        <taxon>Chordata</taxon>
        <taxon>Craniata</taxon>
        <taxon>Vertebrata</taxon>
        <taxon>Euteleostomi</taxon>
        <taxon>Amphibia</taxon>
        <taxon>Batrachia</taxon>
        <taxon>Anura</taxon>
        <taxon>Pelobatoidea</taxon>
        <taxon>Megophryidae</taxon>
        <taxon>Leptobrachium</taxon>
    </lineage>
</organism>
<keyword evidence="4" id="KW-0175">Coiled coil</keyword>
<dbReference type="InterPro" id="IPR035810">
    <property type="entry name" value="PEBP_euk"/>
</dbReference>
<dbReference type="Pfam" id="PF01161">
    <property type="entry name" value="PBP"/>
    <property type="match status" value="1"/>
</dbReference>
<evidence type="ECO:0000256" key="8">
    <source>
        <dbReference type="ARBA" id="ARBA00039444"/>
    </source>
</evidence>
<dbReference type="GeneTree" id="ENSGT00900000141125"/>
<dbReference type="InterPro" id="IPR036610">
    <property type="entry name" value="PEBP-like_sf"/>
</dbReference>
<sequence length="381" mass="44145">MAAPLLRTTRIPVLTARLLSTSASLCKRAAPLGPLPNEQFEGKEIESLEKYRSITRYYRAAEKERKKPGWWRTFRQYQQAETDDVKPVVDIGFPVYVTSTRKIAAARKKLLKENQKNAELERASRLRTLKIPLDQVRAEWEKTNGPFHVQRVVTHYGVYKDLFGAATFVPSLPLTVHYSIEEEFVLPVYYGNTIAPSEAAAPPEVAYEAEHGSLWTLLLTNPDGHLRDTDSEYVHWLVGNIPGNQVLSGDEVCHYFPPFPAKGTGYHRYIFILFKQEGPVDYREDLRPNPCHSLKHRTFKTLDFYRKYEDSLTPAGLAFFQCTWDDSVTQVYHKLLNMKEPIFEFVRPPTYHPPQIKFPHGQPLRYLDRYRDSEELTYGKY</sequence>
<protein>
    <recommendedName>
        <fullName evidence="8">Large ribosomal subunit protein mL38</fullName>
    </recommendedName>
    <alternativeName>
        <fullName evidence="9">39S ribosomal protein L38, mitochondrial</fullName>
    </alternativeName>
</protein>
<evidence type="ECO:0000256" key="6">
    <source>
        <dbReference type="ARBA" id="ARBA00023274"/>
    </source>
</evidence>
<keyword evidence="3" id="KW-0689">Ribosomal protein</keyword>
<dbReference type="AlphaFoldDB" id="A0A8C5WMC4"/>
<reference evidence="10" key="1">
    <citation type="submission" date="2025-08" db="UniProtKB">
        <authorList>
            <consortium name="Ensembl"/>
        </authorList>
    </citation>
    <scope>IDENTIFICATION</scope>
</reference>
<name>A0A8C5WMC4_9ANUR</name>
<keyword evidence="2" id="KW-0809">Transit peptide</keyword>
<evidence type="ECO:0000256" key="7">
    <source>
        <dbReference type="ARBA" id="ARBA00038016"/>
    </source>
</evidence>
<accession>A0A8C5WMC4</accession>
<dbReference type="GO" id="GO:0005762">
    <property type="term" value="C:mitochondrial large ribosomal subunit"/>
    <property type="evidence" value="ECO:0007669"/>
    <property type="project" value="TreeGrafter"/>
</dbReference>
<comment type="similarity">
    <text evidence="7">Belongs to the phosphatidylethanolamine-binding protein family. Mitochondrion-specific ribosomal protein mL38 subfamily.</text>
</comment>
<evidence type="ECO:0000256" key="5">
    <source>
        <dbReference type="ARBA" id="ARBA00023128"/>
    </source>
</evidence>
<reference evidence="10" key="2">
    <citation type="submission" date="2025-09" db="UniProtKB">
        <authorList>
            <consortium name="Ensembl"/>
        </authorList>
    </citation>
    <scope>IDENTIFICATION</scope>
</reference>
<evidence type="ECO:0000256" key="9">
    <source>
        <dbReference type="ARBA" id="ARBA00041206"/>
    </source>
</evidence>
<gene>
    <name evidence="10" type="primary">MRPL38</name>
</gene>
<dbReference type="Gene3D" id="3.90.280.10">
    <property type="entry name" value="PEBP-like"/>
    <property type="match status" value="1"/>
</dbReference>
<keyword evidence="6" id="KW-0687">Ribonucleoprotein</keyword>
<keyword evidence="5" id="KW-0496">Mitochondrion</keyword>
<dbReference type="Proteomes" id="UP000694569">
    <property type="component" value="Unplaced"/>
</dbReference>
<dbReference type="PANTHER" id="PTHR11362:SF133">
    <property type="entry name" value="LARGE RIBOSOMAL SUBUNIT PROTEIN ML38"/>
    <property type="match status" value="1"/>
</dbReference>
<keyword evidence="11" id="KW-1185">Reference proteome</keyword>
<dbReference type="SUPFAM" id="SSF49777">
    <property type="entry name" value="PEBP-like"/>
    <property type="match status" value="1"/>
</dbReference>
<dbReference type="InterPro" id="IPR008914">
    <property type="entry name" value="PEBP"/>
</dbReference>
<dbReference type="FunFam" id="3.90.280.10:FF:000002">
    <property type="entry name" value="39S ribosomal protein L38, mitochondrial"/>
    <property type="match status" value="1"/>
</dbReference>
<evidence type="ECO:0000313" key="11">
    <source>
        <dbReference type="Proteomes" id="UP000694569"/>
    </source>
</evidence>
<evidence type="ECO:0000313" key="10">
    <source>
        <dbReference type="Ensembl" id="ENSLLEP00000049032.1"/>
    </source>
</evidence>
<dbReference type="GO" id="GO:0005743">
    <property type="term" value="C:mitochondrial inner membrane"/>
    <property type="evidence" value="ECO:0007669"/>
    <property type="project" value="UniProtKB-ARBA"/>
</dbReference>
<evidence type="ECO:0000256" key="3">
    <source>
        <dbReference type="ARBA" id="ARBA00022980"/>
    </source>
</evidence>
<dbReference type="PANTHER" id="PTHR11362">
    <property type="entry name" value="PHOSPHATIDYLETHANOLAMINE-BINDING PROTEIN"/>
    <property type="match status" value="1"/>
</dbReference>